<organism evidence="2 3">
    <name type="scientific">Siphonobacter aquaeclarae</name>
    <dbReference type="NCBI Taxonomy" id="563176"/>
    <lineage>
        <taxon>Bacteria</taxon>
        <taxon>Pseudomonadati</taxon>
        <taxon>Bacteroidota</taxon>
        <taxon>Cytophagia</taxon>
        <taxon>Cytophagales</taxon>
        <taxon>Cytophagaceae</taxon>
        <taxon>Siphonobacter</taxon>
    </lineage>
</organism>
<dbReference type="EMBL" id="FNGS01000012">
    <property type="protein sequence ID" value="SDN04270.1"/>
    <property type="molecule type" value="Genomic_DNA"/>
</dbReference>
<dbReference type="AlphaFoldDB" id="A0A1G9Y5H4"/>
<keyword evidence="1" id="KW-0472">Membrane</keyword>
<evidence type="ECO:0000256" key="1">
    <source>
        <dbReference type="SAM" id="Phobius"/>
    </source>
</evidence>
<keyword evidence="1" id="KW-1133">Transmembrane helix</keyword>
<dbReference type="STRING" id="563176.SAMN04488090_4825"/>
<reference evidence="2 3" key="1">
    <citation type="submission" date="2016-10" db="EMBL/GenBank/DDBJ databases">
        <authorList>
            <person name="de Groot N.N."/>
        </authorList>
    </citation>
    <scope>NUCLEOTIDE SEQUENCE [LARGE SCALE GENOMIC DNA]</scope>
    <source>
        <strain evidence="2 3">DSM 21668</strain>
    </source>
</reference>
<evidence type="ECO:0000313" key="3">
    <source>
        <dbReference type="Proteomes" id="UP000198901"/>
    </source>
</evidence>
<feature type="transmembrane region" description="Helical" evidence="1">
    <location>
        <begin position="26"/>
        <end position="46"/>
    </location>
</feature>
<accession>A0A1G9Y5H4</accession>
<sequence>MSGWIFGMGRRFGEYSAMQNPLRKPALVYAIIVLIAAVAMLLVWLYY</sequence>
<dbReference type="Proteomes" id="UP000198901">
    <property type="component" value="Unassembled WGS sequence"/>
</dbReference>
<gene>
    <name evidence="2" type="ORF">SAMN04488090_4825</name>
</gene>
<proteinExistence type="predicted"/>
<protein>
    <submittedName>
        <fullName evidence="2">Uncharacterized protein</fullName>
    </submittedName>
</protein>
<keyword evidence="1" id="KW-0812">Transmembrane</keyword>
<evidence type="ECO:0000313" key="2">
    <source>
        <dbReference type="EMBL" id="SDN04270.1"/>
    </source>
</evidence>
<name>A0A1G9Y5H4_9BACT</name>
<keyword evidence="3" id="KW-1185">Reference proteome</keyword>